<dbReference type="EMBL" id="BDGG01000011">
    <property type="protein sequence ID" value="GAV04885.1"/>
    <property type="molecule type" value="Genomic_DNA"/>
</dbReference>
<gene>
    <name evidence="3" type="primary">RvY_15092-1</name>
    <name evidence="3" type="synonym">RvY_15092.1</name>
    <name evidence="3" type="ORF">RvY_15092</name>
</gene>
<evidence type="ECO:0000259" key="2">
    <source>
        <dbReference type="PROSITE" id="PS00028"/>
    </source>
</evidence>
<feature type="region of interest" description="Disordered" evidence="1">
    <location>
        <begin position="288"/>
        <end position="321"/>
    </location>
</feature>
<accession>A0A1D1VTP3</accession>
<dbReference type="STRING" id="947166.A0A1D1VTP3"/>
<evidence type="ECO:0000313" key="3">
    <source>
        <dbReference type="EMBL" id="GAV04885.1"/>
    </source>
</evidence>
<dbReference type="PROSITE" id="PS00028">
    <property type="entry name" value="ZINC_FINGER_C2H2_1"/>
    <property type="match status" value="1"/>
</dbReference>
<sequence>MGKRKQEIPRKLGANEESAVSKLEKIVKKLRGDDQQTNPPANQLENIATSRATGSVPNSVENVSKQRPSFSAKPKPANPVTSPHPSADQQPLDLRLHKSFNNNNKQPVVMTAPDCNQTVVSSSQTSSKISPSVDPSLEGNNKEPINVMGSFQELSAKLEQYFATGIAAAKFPRKMVRGQDMWIQDVEQKRRILKCLKCGHSYNSLTELSAHIKTSGHHDNITVGPDATSLRHCAKTSTVHVPVIKSTETKNSRVNSAPVEQRMQSTKPPRTSLLTSRTAWYSSKSIHLHGKSSLDQSTTSRNVSEFPANSEERNGLLRRPSAFTPVIKRRAEFHTLEPSGSVSPDRSKSSTKTTALVSEEQCERNGTVKMKLERPLADQASDTGTDGSISRLEGRMVQENELATKDGKVDNKMSVIEPSPLCALKRFLDFGIPRIRPNIIDGGRL</sequence>
<protein>
    <recommendedName>
        <fullName evidence="2">C2H2-type domain-containing protein</fullName>
    </recommendedName>
</protein>
<reference evidence="3 4" key="1">
    <citation type="journal article" date="2016" name="Nat. Commun.">
        <title>Extremotolerant tardigrade genome and improved radiotolerance of human cultured cells by tardigrade-unique protein.</title>
        <authorList>
            <person name="Hashimoto T."/>
            <person name="Horikawa D.D."/>
            <person name="Saito Y."/>
            <person name="Kuwahara H."/>
            <person name="Kozuka-Hata H."/>
            <person name="Shin-I T."/>
            <person name="Minakuchi Y."/>
            <person name="Ohishi K."/>
            <person name="Motoyama A."/>
            <person name="Aizu T."/>
            <person name="Enomoto A."/>
            <person name="Kondo K."/>
            <person name="Tanaka S."/>
            <person name="Hara Y."/>
            <person name="Koshikawa S."/>
            <person name="Sagara H."/>
            <person name="Miura T."/>
            <person name="Yokobori S."/>
            <person name="Miyagawa K."/>
            <person name="Suzuki Y."/>
            <person name="Kubo T."/>
            <person name="Oyama M."/>
            <person name="Kohara Y."/>
            <person name="Fujiyama A."/>
            <person name="Arakawa K."/>
            <person name="Katayama T."/>
            <person name="Toyoda A."/>
            <person name="Kunieda T."/>
        </authorList>
    </citation>
    <scope>NUCLEOTIDE SEQUENCE [LARGE SCALE GENOMIC DNA]</scope>
    <source>
        <strain evidence="3 4">YOKOZUNA-1</strain>
    </source>
</reference>
<feature type="region of interest" description="Disordered" evidence="1">
    <location>
        <begin position="29"/>
        <end position="90"/>
    </location>
</feature>
<evidence type="ECO:0000313" key="4">
    <source>
        <dbReference type="Proteomes" id="UP000186922"/>
    </source>
</evidence>
<feature type="domain" description="C2H2-type" evidence="2">
    <location>
        <begin position="195"/>
        <end position="217"/>
    </location>
</feature>
<feature type="region of interest" description="Disordered" evidence="1">
    <location>
        <begin position="334"/>
        <end position="364"/>
    </location>
</feature>
<feature type="compositionally biased region" description="Polar residues" evidence="1">
    <location>
        <begin position="35"/>
        <end position="69"/>
    </location>
</feature>
<dbReference type="OrthoDB" id="5815793at2759"/>
<feature type="compositionally biased region" description="Polar residues" evidence="1">
    <location>
        <begin position="262"/>
        <end position="276"/>
    </location>
</feature>
<name>A0A1D1VTP3_RAMVA</name>
<proteinExistence type="predicted"/>
<feature type="compositionally biased region" description="Polar residues" evidence="1">
    <location>
        <begin position="293"/>
        <end position="303"/>
    </location>
</feature>
<feature type="region of interest" description="Disordered" evidence="1">
    <location>
        <begin position="248"/>
        <end position="276"/>
    </location>
</feature>
<dbReference type="Proteomes" id="UP000186922">
    <property type="component" value="Unassembled WGS sequence"/>
</dbReference>
<dbReference type="InterPro" id="IPR013087">
    <property type="entry name" value="Znf_C2H2_type"/>
</dbReference>
<organism evidence="3 4">
    <name type="scientific">Ramazzottius varieornatus</name>
    <name type="common">Water bear</name>
    <name type="synonym">Tardigrade</name>
    <dbReference type="NCBI Taxonomy" id="947166"/>
    <lineage>
        <taxon>Eukaryota</taxon>
        <taxon>Metazoa</taxon>
        <taxon>Ecdysozoa</taxon>
        <taxon>Tardigrada</taxon>
        <taxon>Eutardigrada</taxon>
        <taxon>Parachela</taxon>
        <taxon>Hypsibioidea</taxon>
        <taxon>Ramazzottiidae</taxon>
        <taxon>Ramazzottius</taxon>
    </lineage>
</organism>
<feature type="compositionally biased region" description="Polar residues" evidence="1">
    <location>
        <begin position="79"/>
        <end position="89"/>
    </location>
</feature>
<dbReference type="AlphaFoldDB" id="A0A1D1VTP3"/>
<comment type="caution">
    <text evidence="3">The sequence shown here is derived from an EMBL/GenBank/DDBJ whole genome shotgun (WGS) entry which is preliminary data.</text>
</comment>
<evidence type="ECO:0000256" key="1">
    <source>
        <dbReference type="SAM" id="MobiDB-lite"/>
    </source>
</evidence>
<feature type="compositionally biased region" description="Polar residues" evidence="1">
    <location>
        <begin position="338"/>
        <end position="356"/>
    </location>
</feature>
<keyword evidence="4" id="KW-1185">Reference proteome</keyword>